<accession>A0A975T159</accession>
<dbReference type="KEGG" id="nps:KRR39_08345"/>
<sequence>MIVRERVTLATSPRALKVLDSERYHQVLIDLDRLVTAPPWTRKAARPAAKVLPQRAARAYARLEQLVSAVHGAPDTAERDEHLHEARKAAKKARYAGETMVEFFGKPADRFAQAMENVQEELGEHQDSVVMRTRLEQLAREEPSPAAAFAYGRLHAQEEQRGQLAVDRFETVWRKASKKSLRSWMN</sequence>
<feature type="domain" description="CHAD" evidence="1">
    <location>
        <begin position="1"/>
        <end position="178"/>
    </location>
</feature>
<evidence type="ECO:0000313" key="2">
    <source>
        <dbReference type="EMBL" id="QWZ09733.1"/>
    </source>
</evidence>
<dbReference type="PROSITE" id="PS51708">
    <property type="entry name" value="CHAD"/>
    <property type="match status" value="1"/>
</dbReference>
<reference evidence="2" key="1">
    <citation type="submission" date="2021-06" db="EMBL/GenBank/DDBJ databases">
        <title>Complete genome sequence of Nocardioides sp. G188.</title>
        <authorList>
            <person name="Im W.-T."/>
        </authorList>
    </citation>
    <scope>NUCLEOTIDE SEQUENCE</scope>
    <source>
        <strain evidence="2">G188</strain>
    </source>
</reference>
<dbReference type="PANTHER" id="PTHR39339:SF1">
    <property type="entry name" value="CHAD DOMAIN-CONTAINING PROTEIN"/>
    <property type="match status" value="1"/>
</dbReference>
<dbReference type="SMART" id="SM00880">
    <property type="entry name" value="CHAD"/>
    <property type="match status" value="1"/>
</dbReference>
<protein>
    <submittedName>
        <fullName evidence="2">CHAD domain-containing protein</fullName>
    </submittedName>
</protein>
<dbReference type="InterPro" id="IPR007899">
    <property type="entry name" value="CHAD_dom"/>
</dbReference>
<dbReference type="PANTHER" id="PTHR39339">
    <property type="entry name" value="SLR1444 PROTEIN"/>
    <property type="match status" value="1"/>
</dbReference>
<dbReference type="RefSeq" id="WP_216941579.1">
    <property type="nucleotide sequence ID" value="NZ_CP077062.1"/>
</dbReference>
<evidence type="ECO:0000259" key="1">
    <source>
        <dbReference type="PROSITE" id="PS51708"/>
    </source>
</evidence>
<evidence type="ECO:0000313" key="3">
    <source>
        <dbReference type="Proteomes" id="UP000683575"/>
    </source>
</evidence>
<dbReference type="AlphaFoldDB" id="A0A975T159"/>
<dbReference type="EMBL" id="CP077062">
    <property type="protein sequence ID" value="QWZ09733.1"/>
    <property type="molecule type" value="Genomic_DNA"/>
</dbReference>
<organism evidence="2 3">
    <name type="scientific">Nocardioides panacis</name>
    <dbReference type="NCBI Taxonomy" id="2849501"/>
    <lineage>
        <taxon>Bacteria</taxon>
        <taxon>Bacillati</taxon>
        <taxon>Actinomycetota</taxon>
        <taxon>Actinomycetes</taxon>
        <taxon>Propionibacteriales</taxon>
        <taxon>Nocardioidaceae</taxon>
        <taxon>Nocardioides</taxon>
    </lineage>
</organism>
<dbReference type="Proteomes" id="UP000683575">
    <property type="component" value="Chromosome"/>
</dbReference>
<gene>
    <name evidence="2" type="ORF">KRR39_08345</name>
</gene>
<keyword evidence="3" id="KW-1185">Reference proteome</keyword>
<proteinExistence type="predicted"/>
<name>A0A975T159_9ACTN</name>
<dbReference type="Pfam" id="PF05235">
    <property type="entry name" value="CHAD"/>
    <property type="match status" value="1"/>
</dbReference>